<sequence>MTTEINTQTTNTDLANNLVPTSTGLGLFDDMYSFSSSEGCTLEKEIQKFFSKPTEPKYTEVILFWKSRVTIFPTLAHLERKYLSIPATSAPSERVFSCGRKILSYQHALLSSMHVEQLACVKDWAHAFGPI</sequence>
<dbReference type="OrthoDB" id="1715602at2759"/>
<proteinExistence type="predicted"/>
<evidence type="ECO:0000313" key="2">
    <source>
        <dbReference type="EMBL" id="MBW0500768.1"/>
    </source>
</evidence>
<protein>
    <recommendedName>
        <fullName evidence="1">HAT C-terminal dimerisation domain-containing protein</fullName>
    </recommendedName>
</protein>
<dbReference type="InterPro" id="IPR008906">
    <property type="entry name" value="HATC_C_dom"/>
</dbReference>
<evidence type="ECO:0000259" key="1">
    <source>
        <dbReference type="Pfam" id="PF05699"/>
    </source>
</evidence>
<dbReference type="AlphaFoldDB" id="A0A9Q3HCW8"/>
<dbReference type="Pfam" id="PF05699">
    <property type="entry name" value="Dimer_Tnp_hAT"/>
    <property type="match status" value="1"/>
</dbReference>
<comment type="caution">
    <text evidence="2">The sequence shown here is derived from an EMBL/GenBank/DDBJ whole genome shotgun (WGS) entry which is preliminary data.</text>
</comment>
<dbReference type="Proteomes" id="UP000765509">
    <property type="component" value="Unassembled WGS sequence"/>
</dbReference>
<evidence type="ECO:0000313" key="3">
    <source>
        <dbReference type="Proteomes" id="UP000765509"/>
    </source>
</evidence>
<dbReference type="PANTHER" id="PTHR47611">
    <property type="entry name" value="HAT DIMERISATION DOMAIN, C-TERMINAL"/>
    <property type="match status" value="1"/>
</dbReference>
<dbReference type="SUPFAM" id="SSF53098">
    <property type="entry name" value="Ribonuclease H-like"/>
    <property type="match status" value="1"/>
</dbReference>
<organism evidence="2 3">
    <name type="scientific">Austropuccinia psidii MF-1</name>
    <dbReference type="NCBI Taxonomy" id="1389203"/>
    <lineage>
        <taxon>Eukaryota</taxon>
        <taxon>Fungi</taxon>
        <taxon>Dikarya</taxon>
        <taxon>Basidiomycota</taxon>
        <taxon>Pucciniomycotina</taxon>
        <taxon>Pucciniomycetes</taxon>
        <taxon>Pucciniales</taxon>
        <taxon>Sphaerophragmiaceae</taxon>
        <taxon>Austropuccinia</taxon>
    </lineage>
</organism>
<dbReference type="GO" id="GO:0046983">
    <property type="term" value="F:protein dimerization activity"/>
    <property type="evidence" value="ECO:0007669"/>
    <property type="project" value="InterPro"/>
</dbReference>
<feature type="domain" description="HAT C-terminal dimerisation" evidence="1">
    <location>
        <begin position="46"/>
        <end position="124"/>
    </location>
</feature>
<name>A0A9Q3HCW8_9BASI</name>
<accession>A0A9Q3HCW8</accession>
<dbReference type="PANTHER" id="PTHR47611:SF1">
    <property type="entry name" value="CCHC-TYPE DOMAIN-CONTAINING PROTEIN"/>
    <property type="match status" value="1"/>
</dbReference>
<reference evidence="2" key="1">
    <citation type="submission" date="2021-03" db="EMBL/GenBank/DDBJ databases">
        <title>Draft genome sequence of rust myrtle Austropuccinia psidii MF-1, a brazilian biotype.</title>
        <authorList>
            <person name="Quecine M.C."/>
            <person name="Pachon D.M.R."/>
            <person name="Bonatelli M.L."/>
            <person name="Correr F.H."/>
            <person name="Franceschini L.M."/>
            <person name="Leite T.F."/>
            <person name="Margarido G.R.A."/>
            <person name="Almeida C.A."/>
            <person name="Ferrarezi J.A."/>
            <person name="Labate C.A."/>
        </authorList>
    </citation>
    <scope>NUCLEOTIDE SEQUENCE</scope>
    <source>
        <strain evidence="2">MF-1</strain>
    </source>
</reference>
<dbReference type="EMBL" id="AVOT02015983">
    <property type="protein sequence ID" value="MBW0500768.1"/>
    <property type="molecule type" value="Genomic_DNA"/>
</dbReference>
<dbReference type="InterPro" id="IPR012337">
    <property type="entry name" value="RNaseH-like_sf"/>
</dbReference>
<keyword evidence="3" id="KW-1185">Reference proteome</keyword>
<gene>
    <name evidence="2" type="ORF">O181_040483</name>
</gene>